<evidence type="ECO:0000313" key="1">
    <source>
        <dbReference type="EMBL" id="AWM32052.1"/>
    </source>
</evidence>
<dbReference type="EMBL" id="CP029145">
    <property type="protein sequence ID" value="AWM32052.1"/>
    <property type="molecule type" value="Genomic_DNA"/>
</dbReference>
<name>A0A2Z3GJA6_9BACT</name>
<protein>
    <submittedName>
        <fullName evidence="1">Uncharacterized protein</fullName>
    </submittedName>
</protein>
<evidence type="ECO:0000313" key="2">
    <source>
        <dbReference type="Proteomes" id="UP000245999"/>
    </source>
</evidence>
<gene>
    <name evidence="1" type="ORF">DDQ68_04130</name>
</gene>
<dbReference type="Proteomes" id="UP000245999">
    <property type="component" value="Chromosome"/>
</dbReference>
<dbReference type="AlphaFoldDB" id="A0A2Z3GJA6"/>
<reference evidence="2" key="1">
    <citation type="submission" date="2018-04" db="EMBL/GenBank/DDBJ databases">
        <title>Complete genome of Antarctic heterotrophic bacterium Hymenobacter nivis.</title>
        <authorList>
            <person name="Terashima M."/>
        </authorList>
    </citation>
    <scope>NUCLEOTIDE SEQUENCE [LARGE SCALE GENOMIC DNA]</scope>
    <source>
        <strain evidence="2">NBRC 111535</strain>
    </source>
</reference>
<keyword evidence="2" id="KW-1185">Reference proteome</keyword>
<dbReference type="OrthoDB" id="930039at2"/>
<dbReference type="KEGG" id="hnv:DDQ68_04130"/>
<proteinExistence type="predicted"/>
<sequence length="185" mass="20376">MRQLVLPLLSDSPGAFLVVDDSVQDKRYRKSIAVAKRQHSGNVHGMATGIGPVNSVYSSGGGGDFVLLDFRPYAPDQDTKTTNDHFLDMFQQVAAEGKLLARTILFDSWYAGSTDLKKVHRAGRMFFTTLKSNRFVNLSKETGCQKLDSLEPPAPGWSKGVEVRLQEVPFGVKLFKLVATNGDIK</sequence>
<organism evidence="1 2">
    <name type="scientific">Hymenobacter nivis</name>
    <dbReference type="NCBI Taxonomy" id="1850093"/>
    <lineage>
        <taxon>Bacteria</taxon>
        <taxon>Pseudomonadati</taxon>
        <taxon>Bacteroidota</taxon>
        <taxon>Cytophagia</taxon>
        <taxon>Cytophagales</taxon>
        <taxon>Hymenobacteraceae</taxon>
        <taxon>Hymenobacter</taxon>
    </lineage>
</organism>
<accession>A0A2Z3GJA6</accession>